<keyword evidence="1" id="KW-1133">Transmembrane helix</keyword>
<keyword evidence="3" id="KW-1185">Reference proteome</keyword>
<dbReference type="AlphaFoldDB" id="A0A6G1HZG2"/>
<evidence type="ECO:0000256" key="1">
    <source>
        <dbReference type="SAM" id="Phobius"/>
    </source>
</evidence>
<proteinExistence type="predicted"/>
<evidence type="ECO:0000313" key="3">
    <source>
        <dbReference type="Proteomes" id="UP000799640"/>
    </source>
</evidence>
<keyword evidence="1" id="KW-0472">Membrane</keyword>
<feature type="transmembrane region" description="Helical" evidence="1">
    <location>
        <begin position="15"/>
        <end position="34"/>
    </location>
</feature>
<feature type="transmembrane region" description="Helical" evidence="1">
    <location>
        <begin position="46"/>
        <end position="68"/>
    </location>
</feature>
<name>A0A6G1HZG2_9PEZI</name>
<accession>A0A6G1HZG2</accession>
<keyword evidence="1" id="KW-0812">Transmembrane</keyword>
<gene>
    <name evidence="2" type="ORF">EJ06DRAFT_385547</name>
</gene>
<organism evidence="2 3">
    <name type="scientific">Trichodelitschia bisporula</name>
    <dbReference type="NCBI Taxonomy" id="703511"/>
    <lineage>
        <taxon>Eukaryota</taxon>
        <taxon>Fungi</taxon>
        <taxon>Dikarya</taxon>
        <taxon>Ascomycota</taxon>
        <taxon>Pezizomycotina</taxon>
        <taxon>Dothideomycetes</taxon>
        <taxon>Dothideomycetes incertae sedis</taxon>
        <taxon>Phaeotrichales</taxon>
        <taxon>Phaeotrichaceae</taxon>
        <taxon>Trichodelitschia</taxon>
    </lineage>
</organism>
<dbReference type="Proteomes" id="UP000799640">
    <property type="component" value="Unassembled WGS sequence"/>
</dbReference>
<dbReference type="EMBL" id="ML996693">
    <property type="protein sequence ID" value="KAF2401301.1"/>
    <property type="molecule type" value="Genomic_DNA"/>
</dbReference>
<sequence length="181" mass="19324">METKTRFCCGGRGATVLKVSFFSSLFMFAADHVYSHAQEPLEFAAFILDGLTLLLGVCRALLAGFFGFLDVQNYGTWVCLGGFSLGVHTLPDVPSVWAVGRRELRGRRGVMGRSYCKYILAAASPTMACDRIASCSKSAIGTRNTVLVYIQPGVIFLLKCSSAVIVSVKLGAPGGPLDLAS</sequence>
<evidence type="ECO:0000313" key="2">
    <source>
        <dbReference type="EMBL" id="KAF2401301.1"/>
    </source>
</evidence>
<protein>
    <submittedName>
        <fullName evidence="2">Uncharacterized protein</fullName>
    </submittedName>
</protein>
<reference evidence="2" key="1">
    <citation type="journal article" date="2020" name="Stud. Mycol.">
        <title>101 Dothideomycetes genomes: a test case for predicting lifestyles and emergence of pathogens.</title>
        <authorList>
            <person name="Haridas S."/>
            <person name="Albert R."/>
            <person name="Binder M."/>
            <person name="Bloem J."/>
            <person name="Labutti K."/>
            <person name="Salamov A."/>
            <person name="Andreopoulos B."/>
            <person name="Baker S."/>
            <person name="Barry K."/>
            <person name="Bills G."/>
            <person name="Bluhm B."/>
            <person name="Cannon C."/>
            <person name="Castanera R."/>
            <person name="Culley D."/>
            <person name="Daum C."/>
            <person name="Ezra D."/>
            <person name="Gonzalez J."/>
            <person name="Henrissat B."/>
            <person name="Kuo A."/>
            <person name="Liang C."/>
            <person name="Lipzen A."/>
            <person name="Lutzoni F."/>
            <person name="Magnuson J."/>
            <person name="Mondo S."/>
            <person name="Nolan M."/>
            <person name="Ohm R."/>
            <person name="Pangilinan J."/>
            <person name="Park H.-J."/>
            <person name="Ramirez L."/>
            <person name="Alfaro M."/>
            <person name="Sun H."/>
            <person name="Tritt A."/>
            <person name="Yoshinaga Y."/>
            <person name="Zwiers L.-H."/>
            <person name="Turgeon B."/>
            <person name="Goodwin S."/>
            <person name="Spatafora J."/>
            <person name="Crous P."/>
            <person name="Grigoriev I."/>
        </authorList>
    </citation>
    <scope>NUCLEOTIDE SEQUENCE</scope>
    <source>
        <strain evidence="2">CBS 262.69</strain>
    </source>
</reference>